<protein>
    <submittedName>
        <fullName evidence="12">Beta-2 adrenergic receptor-like</fullName>
    </submittedName>
</protein>
<comment type="subcellular location">
    <subcellularLocation>
        <location evidence="1">Cell membrane</location>
        <topology evidence="1">Multi-pass membrane protein</topology>
    </subcellularLocation>
</comment>
<keyword evidence="5" id="KW-0297">G-protein coupled receptor</keyword>
<evidence type="ECO:0000256" key="1">
    <source>
        <dbReference type="ARBA" id="ARBA00004651"/>
    </source>
</evidence>
<organism evidence="12 13">
    <name type="scientific">Oopsacas minuta</name>
    <dbReference type="NCBI Taxonomy" id="111878"/>
    <lineage>
        <taxon>Eukaryota</taxon>
        <taxon>Metazoa</taxon>
        <taxon>Porifera</taxon>
        <taxon>Hexactinellida</taxon>
        <taxon>Hexasterophora</taxon>
        <taxon>Lyssacinosida</taxon>
        <taxon>Leucopsacidae</taxon>
        <taxon>Oopsacas</taxon>
    </lineage>
</organism>
<keyword evidence="9" id="KW-0807">Transducer</keyword>
<evidence type="ECO:0000259" key="11">
    <source>
        <dbReference type="PROSITE" id="PS50262"/>
    </source>
</evidence>
<dbReference type="GO" id="GO:0004930">
    <property type="term" value="F:G protein-coupled receptor activity"/>
    <property type="evidence" value="ECO:0007669"/>
    <property type="project" value="UniProtKB-KW"/>
</dbReference>
<dbReference type="Proteomes" id="UP001165289">
    <property type="component" value="Unassembled WGS sequence"/>
</dbReference>
<evidence type="ECO:0000256" key="5">
    <source>
        <dbReference type="ARBA" id="ARBA00023040"/>
    </source>
</evidence>
<evidence type="ECO:0000256" key="7">
    <source>
        <dbReference type="ARBA" id="ARBA00023170"/>
    </source>
</evidence>
<feature type="transmembrane region" description="Helical" evidence="10">
    <location>
        <begin position="143"/>
        <end position="168"/>
    </location>
</feature>
<dbReference type="Pfam" id="PF00001">
    <property type="entry name" value="7tm_1"/>
    <property type="match status" value="1"/>
</dbReference>
<sequence>MFDTLTGLIPLPITNYNYFYYLYVNKTVVDQSYFISGGEVGCALYGWSALTFKSGAMLILTIIPFERLLAINFPFWYKKSVKLWKISLVLVAAIIFSAFHSLLPAIPGISVMKPYGTQKSYCHFEYDEPNNIGSVIYTYFIQIYGYGMVLTASFCYTLLICSIIQFLIRRRQYTTNNSSNNSEWGVTKKKEFLLSLKFMLILVLFNIGWLPFLVSLTFRTVLPRCSAHEDVQSILEFLGVRIAVLNSVINPIVYVLLMQSYRQGYKVLFGTCCHWITCRKFALFKPNKNNKEEYLSKALYQKSKEVSHTYSFYSEYRTRQRSLNNSRENVSIFRQDSLLASPRYVETGYNSGKNSVTSIPQTDVSL</sequence>
<evidence type="ECO:0000313" key="13">
    <source>
        <dbReference type="Proteomes" id="UP001165289"/>
    </source>
</evidence>
<feature type="domain" description="G-protein coupled receptors family 1 profile" evidence="11">
    <location>
        <begin position="1"/>
        <end position="254"/>
    </location>
</feature>
<evidence type="ECO:0000256" key="9">
    <source>
        <dbReference type="ARBA" id="ARBA00023224"/>
    </source>
</evidence>
<dbReference type="InterPro" id="IPR008365">
    <property type="entry name" value="Prostanoid_rcpt"/>
</dbReference>
<dbReference type="AlphaFoldDB" id="A0AAV7JZM0"/>
<feature type="transmembrane region" description="Helical" evidence="10">
    <location>
        <begin position="198"/>
        <end position="218"/>
    </location>
</feature>
<dbReference type="InterPro" id="IPR017452">
    <property type="entry name" value="GPCR_Rhodpsn_7TM"/>
</dbReference>
<dbReference type="PRINTS" id="PR00237">
    <property type="entry name" value="GPCRRHODOPSN"/>
</dbReference>
<evidence type="ECO:0000256" key="8">
    <source>
        <dbReference type="ARBA" id="ARBA00023180"/>
    </source>
</evidence>
<dbReference type="GO" id="GO:0005886">
    <property type="term" value="C:plasma membrane"/>
    <property type="evidence" value="ECO:0007669"/>
    <property type="project" value="UniProtKB-SubCell"/>
</dbReference>
<keyword evidence="2" id="KW-1003">Cell membrane</keyword>
<reference evidence="12 13" key="1">
    <citation type="journal article" date="2023" name="BMC Biol.">
        <title>The compact genome of the sponge Oopsacas minuta (Hexactinellida) is lacking key metazoan core genes.</title>
        <authorList>
            <person name="Santini S."/>
            <person name="Schenkelaars Q."/>
            <person name="Jourda C."/>
            <person name="Duchesne M."/>
            <person name="Belahbib H."/>
            <person name="Rocher C."/>
            <person name="Selva M."/>
            <person name="Riesgo A."/>
            <person name="Vervoort M."/>
            <person name="Leys S.P."/>
            <person name="Kodjabachian L."/>
            <person name="Le Bivic A."/>
            <person name="Borchiellini C."/>
            <person name="Claverie J.M."/>
            <person name="Renard E."/>
        </authorList>
    </citation>
    <scope>NUCLEOTIDE SEQUENCE [LARGE SCALE GENOMIC DNA]</scope>
    <source>
        <strain evidence="12">SPO-2</strain>
    </source>
</reference>
<dbReference type="EMBL" id="JAKMXF010000255">
    <property type="protein sequence ID" value="KAI6653800.1"/>
    <property type="molecule type" value="Genomic_DNA"/>
</dbReference>
<accession>A0AAV7JZM0</accession>
<evidence type="ECO:0000256" key="3">
    <source>
        <dbReference type="ARBA" id="ARBA00022692"/>
    </source>
</evidence>
<evidence type="ECO:0000256" key="10">
    <source>
        <dbReference type="SAM" id="Phobius"/>
    </source>
</evidence>
<dbReference type="PANTHER" id="PTHR11866">
    <property type="entry name" value="G-PROTEIN COUPLED RECEPTOR FAMILY 1 MEMBER"/>
    <property type="match status" value="1"/>
</dbReference>
<evidence type="ECO:0000256" key="6">
    <source>
        <dbReference type="ARBA" id="ARBA00023136"/>
    </source>
</evidence>
<gene>
    <name evidence="12" type="ORF">LOD99_3304</name>
</gene>
<keyword evidence="8" id="KW-0325">Glycoprotein</keyword>
<evidence type="ECO:0000256" key="2">
    <source>
        <dbReference type="ARBA" id="ARBA00022475"/>
    </source>
</evidence>
<dbReference type="Gene3D" id="1.20.1070.10">
    <property type="entry name" value="Rhodopsin 7-helix transmembrane proteins"/>
    <property type="match status" value="1"/>
</dbReference>
<feature type="transmembrane region" description="Helical" evidence="10">
    <location>
        <begin position="44"/>
        <end position="65"/>
    </location>
</feature>
<evidence type="ECO:0000313" key="12">
    <source>
        <dbReference type="EMBL" id="KAI6653800.1"/>
    </source>
</evidence>
<keyword evidence="4 10" id="KW-1133">Transmembrane helix</keyword>
<dbReference type="PROSITE" id="PS50262">
    <property type="entry name" value="G_PROTEIN_RECEP_F1_2"/>
    <property type="match status" value="1"/>
</dbReference>
<dbReference type="InterPro" id="IPR000276">
    <property type="entry name" value="GPCR_Rhodpsn"/>
</dbReference>
<evidence type="ECO:0000256" key="4">
    <source>
        <dbReference type="ARBA" id="ARBA00022989"/>
    </source>
</evidence>
<proteinExistence type="predicted"/>
<keyword evidence="6 10" id="KW-0472">Membrane</keyword>
<comment type="caution">
    <text evidence="12">The sequence shown here is derived from an EMBL/GenBank/DDBJ whole genome shotgun (WGS) entry which is preliminary data.</text>
</comment>
<feature type="transmembrane region" description="Helical" evidence="10">
    <location>
        <begin position="238"/>
        <end position="257"/>
    </location>
</feature>
<dbReference type="SUPFAM" id="SSF81321">
    <property type="entry name" value="Family A G protein-coupled receptor-like"/>
    <property type="match status" value="1"/>
</dbReference>
<keyword evidence="13" id="KW-1185">Reference proteome</keyword>
<keyword evidence="3 10" id="KW-0812">Transmembrane</keyword>
<name>A0AAV7JZM0_9METZ</name>
<keyword evidence="7 12" id="KW-0675">Receptor</keyword>
<feature type="transmembrane region" description="Helical" evidence="10">
    <location>
        <begin position="86"/>
        <end position="106"/>
    </location>
</feature>